<feature type="domain" description="MOSC" evidence="1">
    <location>
        <begin position="229"/>
        <end position="371"/>
    </location>
</feature>
<dbReference type="EMBL" id="SPLM01000002">
    <property type="protein sequence ID" value="TMW68409.1"/>
    <property type="molecule type" value="Genomic_DNA"/>
</dbReference>
<dbReference type="SUPFAM" id="SSF50800">
    <property type="entry name" value="PK beta-barrel domain-like"/>
    <property type="match status" value="1"/>
</dbReference>
<dbReference type="InterPro" id="IPR005302">
    <property type="entry name" value="MoCF_Sase_C"/>
</dbReference>
<dbReference type="PANTHER" id="PTHR14237:SF19">
    <property type="entry name" value="MITOCHONDRIAL AMIDOXIME REDUCING COMPONENT 1"/>
    <property type="match status" value="1"/>
</dbReference>
<organism evidence="2 3">
    <name type="scientific">Pythium oligandrum</name>
    <name type="common">Mycoparasitic fungus</name>
    <dbReference type="NCBI Taxonomy" id="41045"/>
    <lineage>
        <taxon>Eukaryota</taxon>
        <taxon>Sar</taxon>
        <taxon>Stramenopiles</taxon>
        <taxon>Oomycota</taxon>
        <taxon>Peronosporomycetes</taxon>
        <taxon>Pythiales</taxon>
        <taxon>Pythiaceae</taxon>
        <taxon>Pythium</taxon>
    </lineage>
</organism>
<dbReference type="PROSITE" id="PS51340">
    <property type="entry name" value="MOSC"/>
    <property type="match status" value="1"/>
</dbReference>
<protein>
    <recommendedName>
        <fullName evidence="1">MOSC domain-containing protein</fullName>
    </recommendedName>
</protein>
<dbReference type="Pfam" id="PF03476">
    <property type="entry name" value="MOSC_N"/>
    <property type="match status" value="1"/>
</dbReference>
<evidence type="ECO:0000259" key="1">
    <source>
        <dbReference type="PROSITE" id="PS51340"/>
    </source>
</evidence>
<evidence type="ECO:0000313" key="2">
    <source>
        <dbReference type="EMBL" id="TMW68409.1"/>
    </source>
</evidence>
<dbReference type="AlphaFoldDB" id="A0A8K1CRU3"/>
<dbReference type="GO" id="GO:0003824">
    <property type="term" value="F:catalytic activity"/>
    <property type="evidence" value="ECO:0007669"/>
    <property type="project" value="InterPro"/>
</dbReference>
<dbReference type="GO" id="GO:0030170">
    <property type="term" value="F:pyridoxal phosphate binding"/>
    <property type="evidence" value="ECO:0007669"/>
    <property type="project" value="InterPro"/>
</dbReference>
<dbReference type="Pfam" id="PF03473">
    <property type="entry name" value="MOSC"/>
    <property type="match status" value="1"/>
</dbReference>
<dbReference type="PANTHER" id="PTHR14237">
    <property type="entry name" value="MOLYBDOPTERIN COFACTOR SULFURASE MOSC"/>
    <property type="match status" value="1"/>
</dbReference>
<gene>
    <name evidence="2" type="ORF">Poli38472_005877</name>
</gene>
<dbReference type="Proteomes" id="UP000794436">
    <property type="component" value="Unassembled WGS sequence"/>
</dbReference>
<dbReference type="OrthoDB" id="17255at2759"/>
<comment type="caution">
    <text evidence="2">The sequence shown here is derived from an EMBL/GenBank/DDBJ whole genome shotgun (WGS) entry which is preliminary data.</text>
</comment>
<dbReference type="SUPFAM" id="SSF141673">
    <property type="entry name" value="MOSC N-terminal domain-like"/>
    <property type="match status" value="1"/>
</dbReference>
<reference evidence="2" key="1">
    <citation type="submission" date="2019-03" db="EMBL/GenBank/DDBJ databases">
        <title>Long read genome sequence of the mycoparasitic Pythium oligandrum ATCC 38472 isolated from sugarbeet rhizosphere.</title>
        <authorList>
            <person name="Gaulin E."/>
        </authorList>
    </citation>
    <scope>NUCLEOTIDE SEQUENCE</scope>
    <source>
        <strain evidence="2">ATCC 38472_TT</strain>
    </source>
</reference>
<name>A0A8K1CRU3_PYTOL</name>
<keyword evidence="3" id="KW-1185">Reference proteome</keyword>
<dbReference type="GO" id="GO:0030151">
    <property type="term" value="F:molybdenum ion binding"/>
    <property type="evidence" value="ECO:0007669"/>
    <property type="project" value="InterPro"/>
</dbReference>
<dbReference type="InterPro" id="IPR011037">
    <property type="entry name" value="Pyrv_Knase-like_insert_dom_sf"/>
</dbReference>
<evidence type="ECO:0000313" key="3">
    <source>
        <dbReference type="Proteomes" id="UP000794436"/>
    </source>
</evidence>
<proteinExistence type="predicted"/>
<dbReference type="InterPro" id="IPR005303">
    <property type="entry name" value="MOCOS_middle"/>
</dbReference>
<sequence length="371" mass="41687">MDLYPVALCGVTLVLAMAMHMIVQRSRRSPSSSPVKSVIQKDPENEATALASQQLFPIESAVNTRNFGPGTILNYDVAPDEYQVQVSINDEKTAKILKADELVHVTVSEIYIYPIKSCRGIRVDHIVATAKGLRNDRVLMFCDTNGKFITQRRYPTMALIVPILDDNENPAVLTLTAKGMPELRVPILREGKGREADVTVWQSNLVAVDQGDAASEWITKFLEKNSQGKEFRFVRIKDSFRRPVDPKYAPDHETVFADKFLYLLAMDSSVDVINKALDDTQIRMDRFRPNIILTGGPVFADEPWNCFTINGLRFRNVKACDRCSLPCVDPATGTATSEPRKAMLPFRNGEVLGFQRGTRHMYFFGSHLIVE</sequence>
<accession>A0A8K1CRU3</accession>